<dbReference type="RefSeq" id="WP_186906511.1">
    <property type="nucleotide sequence ID" value="NZ_JACOPP010000002.1"/>
</dbReference>
<keyword evidence="1 7" id="KW-0808">Transferase</keyword>
<proteinExistence type="predicted"/>
<dbReference type="EMBL" id="JACOPP010000002">
    <property type="protein sequence ID" value="MBC5732621.1"/>
    <property type="molecule type" value="Genomic_DNA"/>
</dbReference>
<dbReference type="Pfam" id="PF04265">
    <property type="entry name" value="TPK_B1_binding"/>
    <property type="match status" value="1"/>
</dbReference>
<organism evidence="7 8">
    <name type="scientific">Lawsonibacter hominis</name>
    <dbReference type="NCBI Taxonomy" id="2763053"/>
    <lineage>
        <taxon>Bacteria</taxon>
        <taxon>Bacillati</taxon>
        <taxon>Bacillota</taxon>
        <taxon>Clostridia</taxon>
        <taxon>Eubacteriales</taxon>
        <taxon>Oscillospiraceae</taxon>
        <taxon>Lawsonibacter</taxon>
    </lineage>
</organism>
<evidence type="ECO:0000313" key="7">
    <source>
        <dbReference type="EMBL" id="MBC5732621.1"/>
    </source>
</evidence>
<keyword evidence="8" id="KW-1185">Reference proteome</keyword>
<evidence type="ECO:0000256" key="5">
    <source>
        <dbReference type="NCBIfam" id="TIGR01378"/>
    </source>
</evidence>
<keyword evidence="2" id="KW-0547">Nucleotide-binding</keyword>
<sequence>MGIEMTQALIFGSAPCGDPAGLRPYLERGAWTVFCADGGVRNARAAGLQPDFLIGDWDSGGAPEEGIPCISLPVEKDKTDLQAAAEQAMSMGCRELLLCGCTGGRLDHTASNLALLEWIARRGGRAMIVDEDNEARYLDSEALLLDNVPPYRYLSLVPLDRSITGVTLRNVKYPLEDAVLTRGDTFSVSNEPGGPRQEIVIGSGRVLLLRSVRLDRLSGA</sequence>
<dbReference type="PANTHER" id="PTHR41299:SF1">
    <property type="entry name" value="THIAMINE PYROPHOSPHOKINASE"/>
    <property type="match status" value="1"/>
</dbReference>
<dbReference type="EC" id="2.7.6.2" evidence="5"/>
<dbReference type="GO" id="GO:0004788">
    <property type="term" value="F:thiamine diphosphokinase activity"/>
    <property type="evidence" value="ECO:0007669"/>
    <property type="project" value="UniProtKB-UniRule"/>
</dbReference>
<dbReference type="SUPFAM" id="SSF63999">
    <property type="entry name" value="Thiamin pyrophosphokinase, catalytic domain"/>
    <property type="match status" value="1"/>
</dbReference>
<dbReference type="InterPro" id="IPR007371">
    <property type="entry name" value="TPK_catalytic"/>
</dbReference>
<dbReference type="PANTHER" id="PTHR41299">
    <property type="entry name" value="THIAMINE PYROPHOSPHOKINASE"/>
    <property type="match status" value="1"/>
</dbReference>
<dbReference type="GO" id="GO:0030975">
    <property type="term" value="F:thiamine binding"/>
    <property type="evidence" value="ECO:0007669"/>
    <property type="project" value="InterPro"/>
</dbReference>
<dbReference type="GO" id="GO:0006772">
    <property type="term" value="P:thiamine metabolic process"/>
    <property type="evidence" value="ECO:0007669"/>
    <property type="project" value="UniProtKB-UniRule"/>
</dbReference>
<dbReference type="Proteomes" id="UP000661435">
    <property type="component" value="Unassembled WGS sequence"/>
</dbReference>
<dbReference type="GO" id="GO:0016301">
    <property type="term" value="F:kinase activity"/>
    <property type="evidence" value="ECO:0007669"/>
    <property type="project" value="UniProtKB-KW"/>
</dbReference>
<keyword evidence="4" id="KW-0067">ATP-binding</keyword>
<dbReference type="InterPro" id="IPR007373">
    <property type="entry name" value="Thiamin_PyroPKinase_B1-bd"/>
</dbReference>
<evidence type="ECO:0000256" key="4">
    <source>
        <dbReference type="ARBA" id="ARBA00022840"/>
    </source>
</evidence>
<protein>
    <recommendedName>
        <fullName evidence="5">Thiamine diphosphokinase</fullName>
        <ecNumber evidence="5">2.7.6.2</ecNumber>
    </recommendedName>
</protein>
<dbReference type="NCBIfam" id="TIGR01378">
    <property type="entry name" value="thi_PPkinase"/>
    <property type="match status" value="1"/>
</dbReference>
<dbReference type="InterPro" id="IPR006282">
    <property type="entry name" value="Thi_PPkinase"/>
</dbReference>
<dbReference type="InterPro" id="IPR053149">
    <property type="entry name" value="TPK"/>
</dbReference>
<evidence type="ECO:0000313" key="8">
    <source>
        <dbReference type="Proteomes" id="UP000661435"/>
    </source>
</evidence>
<dbReference type="SMART" id="SM00983">
    <property type="entry name" value="TPK_B1_binding"/>
    <property type="match status" value="1"/>
</dbReference>
<comment type="caution">
    <text evidence="7">The sequence shown here is derived from an EMBL/GenBank/DDBJ whole genome shotgun (WGS) entry which is preliminary data.</text>
</comment>
<evidence type="ECO:0000256" key="3">
    <source>
        <dbReference type="ARBA" id="ARBA00022777"/>
    </source>
</evidence>
<name>A0A8J6M7S0_9FIRM</name>
<dbReference type="InterPro" id="IPR036759">
    <property type="entry name" value="TPK_catalytic_sf"/>
</dbReference>
<dbReference type="SUPFAM" id="SSF63862">
    <property type="entry name" value="Thiamin pyrophosphokinase, substrate-binding domain"/>
    <property type="match status" value="1"/>
</dbReference>
<dbReference type="AlphaFoldDB" id="A0A8J6M7S0"/>
<dbReference type="InterPro" id="IPR036371">
    <property type="entry name" value="TPK_B1-bd_sf"/>
</dbReference>
<evidence type="ECO:0000256" key="2">
    <source>
        <dbReference type="ARBA" id="ARBA00022741"/>
    </source>
</evidence>
<dbReference type="Gene3D" id="3.40.50.10240">
    <property type="entry name" value="Thiamin pyrophosphokinase, catalytic domain"/>
    <property type="match status" value="1"/>
</dbReference>
<evidence type="ECO:0000256" key="1">
    <source>
        <dbReference type="ARBA" id="ARBA00022679"/>
    </source>
</evidence>
<feature type="domain" description="Thiamin pyrophosphokinase thiamin-binding" evidence="6">
    <location>
        <begin position="141"/>
        <end position="207"/>
    </location>
</feature>
<dbReference type="GO" id="GO:0009229">
    <property type="term" value="P:thiamine diphosphate biosynthetic process"/>
    <property type="evidence" value="ECO:0007669"/>
    <property type="project" value="InterPro"/>
</dbReference>
<accession>A0A8J6M7S0</accession>
<gene>
    <name evidence="7" type="ORF">H8S57_02620</name>
</gene>
<evidence type="ECO:0000259" key="6">
    <source>
        <dbReference type="SMART" id="SM00983"/>
    </source>
</evidence>
<keyword evidence="3" id="KW-0418">Kinase</keyword>
<reference evidence="7" key="1">
    <citation type="submission" date="2020-08" db="EMBL/GenBank/DDBJ databases">
        <title>Genome public.</title>
        <authorList>
            <person name="Liu C."/>
            <person name="Sun Q."/>
        </authorList>
    </citation>
    <scope>NUCLEOTIDE SEQUENCE</scope>
    <source>
        <strain evidence="7">NSJ-51</strain>
    </source>
</reference>
<dbReference type="CDD" id="cd07995">
    <property type="entry name" value="TPK"/>
    <property type="match status" value="1"/>
</dbReference>
<dbReference type="GO" id="GO:0005524">
    <property type="term" value="F:ATP binding"/>
    <property type="evidence" value="ECO:0007669"/>
    <property type="project" value="UniProtKB-KW"/>
</dbReference>
<dbReference type="Pfam" id="PF04263">
    <property type="entry name" value="TPK_catalytic"/>
    <property type="match status" value="1"/>
</dbReference>